<evidence type="ECO:0000313" key="2">
    <source>
        <dbReference type="Proteomes" id="UP000177798"/>
    </source>
</evidence>
<gene>
    <name evidence="1" type="ORF">sscle_15g106450</name>
</gene>
<organism evidence="1 2">
    <name type="scientific">Sclerotinia sclerotiorum (strain ATCC 18683 / 1980 / Ss-1)</name>
    <name type="common">White mold</name>
    <name type="synonym">Whetzelinia sclerotiorum</name>
    <dbReference type="NCBI Taxonomy" id="665079"/>
    <lineage>
        <taxon>Eukaryota</taxon>
        <taxon>Fungi</taxon>
        <taxon>Dikarya</taxon>
        <taxon>Ascomycota</taxon>
        <taxon>Pezizomycotina</taxon>
        <taxon>Leotiomycetes</taxon>
        <taxon>Helotiales</taxon>
        <taxon>Sclerotiniaceae</taxon>
        <taxon>Sclerotinia</taxon>
    </lineage>
</organism>
<dbReference type="RefSeq" id="XP_001589522.1">
    <property type="nucleotide sequence ID" value="XM_001589472.1"/>
</dbReference>
<name>A0A1D9QLR2_SCLS1</name>
<proteinExistence type="predicted"/>
<protein>
    <submittedName>
        <fullName evidence="1">Uncharacterized protein</fullName>
    </submittedName>
</protein>
<dbReference type="KEGG" id="ssl:SS1G_09243"/>
<sequence>MTNSRPQSKTTVKARLPPSFTVAAQDKSWTATPESWLYGSWHMTHTSQQYYWERTKNFVIQYAPVMNGVWPCTNQELVSLTPIKQPERIYTAFGIDSPIAGLDDAWLCECTGHLSHISDHVAFLAWGTDLQLVDWVVLYSAPLPGATAGLPAQVAIMSRAHSGPDETTVGAIKEALCDLGNDELIKLVGNMQPLLQENLEGGRPTCEYNVVQNVDSLTRF</sequence>
<dbReference type="OrthoDB" id="9975758at2759"/>
<dbReference type="AlphaFoldDB" id="A0A1D9QLR2"/>
<reference evidence="2" key="1">
    <citation type="journal article" date="2017" name="Genome Biol. Evol.">
        <title>The complete genome sequence of the phytopathogenic fungus Sclerotinia sclerotiorum reveals insights into the genome architecture of broad host range pathogens.</title>
        <authorList>
            <person name="Derbyshire M."/>
            <person name="Denton-Giles M."/>
            <person name="Hegedus D."/>
            <person name="Seifbarghy S."/>
            <person name="Rollins J."/>
            <person name="van Kan J."/>
            <person name="Seidl M.F."/>
            <person name="Faino L."/>
            <person name="Mbengue M."/>
            <person name="Navaud O."/>
            <person name="Raffaele S."/>
            <person name="Hammond-Kosack K."/>
            <person name="Heard S."/>
            <person name="Oliver R."/>
        </authorList>
    </citation>
    <scope>NUCLEOTIDE SEQUENCE [LARGE SCALE GENOMIC DNA]</scope>
    <source>
        <strain evidence="2">ATCC 18683 / 1980 / Ss-1</strain>
    </source>
</reference>
<dbReference type="Proteomes" id="UP000177798">
    <property type="component" value="Chromosome 15"/>
</dbReference>
<dbReference type="OMA" id="ILVWGCD"/>
<evidence type="ECO:0000313" key="1">
    <source>
        <dbReference type="EMBL" id="APA15875.1"/>
    </source>
</evidence>
<dbReference type="EMBL" id="CP017828">
    <property type="protein sequence ID" value="APA15875.1"/>
    <property type="molecule type" value="Genomic_DNA"/>
</dbReference>
<accession>A0A1D9QLR2</accession>
<dbReference type="VEuPathDB" id="FungiDB:sscle_15g106450"/>